<dbReference type="InterPro" id="IPR004680">
    <property type="entry name" value="Cit_transptr-like_dom"/>
</dbReference>
<dbReference type="PROSITE" id="PS51202">
    <property type="entry name" value="RCK_C"/>
    <property type="match status" value="2"/>
</dbReference>
<dbReference type="PANTHER" id="PTHR43652">
    <property type="entry name" value="BASIC AMINO ACID ANTIPORTER YFCC-RELATED"/>
    <property type="match status" value="1"/>
</dbReference>
<organism evidence="10 11">
    <name type="scientific">Candidatus Sulfurimonas baltica</name>
    <dbReference type="NCBI Taxonomy" id="2740404"/>
    <lineage>
        <taxon>Bacteria</taxon>
        <taxon>Pseudomonadati</taxon>
        <taxon>Campylobacterota</taxon>
        <taxon>Epsilonproteobacteria</taxon>
        <taxon>Campylobacterales</taxon>
        <taxon>Sulfurimonadaceae</taxon>
        <taxon>Sulfurimonas</taxon>
    </lineage>
</organism>
<evidence type="ECO:0000256" key="7">
    <source>
        <dbReference type="SAM" id="Coils"/>
    </source>
</evidence>
<sequence>MTNDQVIVIAVLFATMLIFLWGRWRHDLVAMSALLVCIVTGLVPGNEAFSGFAHPAVITVACVLILGHGLLISGAIDILSQRFIPASAGPTVSIFALIGLAALLSAFMNNVGALAVLMPVAIQMAAKQNLPPGKILMPLAFGSILGGMTTLIGTPPNLIVSEFRATTGMESFSMFDFTPIGLVVAVFGIVFIGFVGWRLVPTRQQADTGSFDSAKYLSEVRIVEGSKAVNKHLREVEQMLEEADAQIVSMIRHDVHISTPNSWRVLKEGDILVIEVEPESLSSVLSSLGLKLEEDLVLADERMSNTEEEVEPLLAETGTIREANNEKNDSDRDKLSEVVIQELVVKPYAILIGRTALALDLRTRYGISLLAISREGRRSIQRLRSTSIKAGDVLLMQGSPEAIAGFASLFGCLPLAPRDIRVPKKGQAVIAAFIMAITVGATILGLFPVPVLFAGAVFAYIMLGIVPLRSVYTTIDWPVIVLLAAMLPVAGAVASTGAADTIAHFLLDNVTQGNAILGLITLLVVTMFLSDLVNNAATAAVMCPIAISTAAQLEVNPDAFLMAIAVGASCAFLTPIGHQNNTLILGPSGFRFGDYWRMGLLLEIIVVAVSVPAILWVWPL</sequence>
<feature type="transmembrane region" description="Helical" evidence="8">
    <location>
        <begin position="511"/>
        <end position="529"/>
    </location>
</feature>
<dbReference type="SUPFAM" id="SSF116726">
    <property type="entry name" value="TrkA C-terminal domain-like"/>
    <property type="match status" value="2"/>
</dbReference>
<reference evidence="10 11" key="1">
    <citation type="submission" date="2020-05" db="EMBL/GenBank/DDBJ databases">
        <title>Sulfurimonas marisnigri, sp. nov., and Sulfurimonas baltica, sp. nov., manganese oxide reducing chemolithoautotrophs of the class Epsilonproteobacteria isolated from the pelagic redoxclines of the Black and Baltic Seas and emended description of the genus Sulfurimonas.</title>
        <authorList>
            <person name="Henkel J.V."/>
            <person name="Laudan C."/>
            <person name="Werner J."/>
            <person name="Neu T."/>
            <person name="Plewe S."/>
            <person name="Sproer C."/>
            <person name="Bunk B."/>
            <person name="Schulz-Vogt H.N."/>
        </authorList>
    </citation>
    <scope>NUCLEOTIDE SEQUENCE [LARGE SCALE GENOMIC DNA]</scope>
    <source>
        <strain evidence="10 11">GD2</strain>
    </source>
</reference>
<feature type="coiled-coil region" evidence="7">
    <location>
        <begin position="226"/>
        <end position="253"/>
    </location>
</feature>
<keyword evidence="4" id="KW-0677">Repeat</keyword>
<dbReference type="Pfam" id="PF03600">
    <property type="entry name" value="CitMHS"/>
    <property type="match status" value="1"/>
</dbReference>
<keyword evidence="5 8" id="KW-1133">Transmembrane helix</keyword>
<feature type="transmembrane region" description="Helical" evidence="8">
    <location>
        <begin position="453"/>
        <end position="472"/>
    </location>
</feature>
<evidence type="ECO:0000256" key="5">
    <source>
        <dbReference type="ARBA" id="ARBA00022989"/>
    </source>
</evidence>
<dbReference type="Gene3D" id="3.30.70.1450">
    <property type="entry name" value="Regulator of K+ conductance, C-terminal domain"/>
    <property type="match status" value="2"/>
</dbReference>
<keyword evidence="2" id="KW-0813">Transport</keyword>
<dbReference type="GO" id="GO:0005886">
    <property type="term" value="C:plasma membrane"/>
    <property type="evidence" value="ECO:0007669"/>
    <property type="project" value="TreeGrafter"/>
</dbReference>
<feature type="transmembrane region" description="Helical" evidence="8">
    <location>
        <begin position="138"/>
        <end position="160"/>
    </location>
</feature>
<evidence type="ECO:0000256" key="8">
    <source>
        <dbReference type="SAM" id="Phobius"/>
    </source>
</evidence>
<dbReference type="InterPro" id="IPR051679">
    <property type="entry name" value="DASS-Related_Transporters"/>
</dbReference>
<evidence type="ECO:0000256" key="6">
    <source>
        <dbReference type="ARBA" id="ARBA00023136"/>
    </source>
</evidence>
<keyword evidence="3 8" id="KW-0812">Transmembrane</keyword>
<feature type="transmembrane region" description="Helical" evidence="8">
    <location>
        <begin position="479"/>
        <end position="499"/>
    </location>
</feature>
<protein>
    <submittedName>
        <fullName evidence="10">SLC13 family permease</fullName>
    </submittedName>
</protein>
<keyword evidence="6 8" id="KW-0472">Membrane</keyword>
<name>A0A7S7LTD3_9BACT</name>
<evidence type="ECO:0000256" key="2">
    <source>
        <dbReference type="ARBA" id="ARBA00022448"/>
    </source>
</evidence>
<dbReference type="PANTHER" id="PTHR43652:SF2">
    <property type="entry name" value="BASIC AMINO ACID ANTIPORTER YFCC-RELATED"/>
    <property type="match status" value="1"/>
</dbReference>
<accession>A0A7S7LTD3</accession>
<keyword evidence="11" id="KW-1185">Reference proteome</keyword>
<feature type="transmembrane region" description="Helical" evidence="8">
    <location>
        <begin position="180"/>
        <end position="200"/>
    </location>
</feature>
<feature type="transmembrane region" description="Helical" evidence="8">
    <location>
        <begin position="6"/>
        <end position="21"/>
    </location>
</feature>
<feature type="transmembrane region" description="Helical" evidence="8">
    <location>
        <begin position="428"/>
        <end position="447"/>
    </location>
</feature>
<evidence type="ECO:0000313" key="11">
    <source>
        <dbReference type="Proteomes" id="UP000593994"/>
    </source>
</evidence>
<dbReference type="KEGG" id="sbal:HUE88_08280"/>
<evidence type="ECO:0000259" key="9">
    <source>
        <dbReference type="PROSITE" id="PS51202"/>
    </source>
</evidence>
<keyword evidence="7" id="KW-0175">Coiled coil</keyword>
<dbReference type="InterPro" id="IPR006037">
    <property type="entry name" value="RCK_C"/>
</dbReference>
<feature type="transmembrane region" description="Helical" evidence="8">
    <location>
        <begin position="559"/>
        <end position="577"/>
    </location>
</feature>
<feature type="domain" description="RCK C-terminal" evidence="9">
    <location>
        <begin position="203"/>
        <end position="290"/>
    </location>
</feature>
<dbReference type="AlphaFoldDB" id="A0A7S7LTD3"/>
<feature type="transmembrane region" description="Helical" evidence="8">
    <location>
        <begin position="28"/>
        <end position="46"/>
    </location>
</feature>
<dbReference type="RefSeq" id="WP_194368250.1">
    <property type="nucleotide sequence ID" value="NZ_CP054492.1"/>
</dbReference>
<dbReference type="GO" id="GO:0006813">
    <property type="term" value="P:potassium ion transport"/>
    <property type="evidence" value="ECO:0007669"/>
    <property type="project" value="InterPro"/>
</dbReference>
<feature type="transmembrane region" description="Helical" evidence="8">
    <location>
        <begin position="598"/>
        <end position="618"/>
    </location>
</feature>
<feature type="domain" description="RCK C-terminal" evidence="9">
    <location>
        <begin position="328"/>
        <end position="412"/>
    </location>
</feature>
<evidence type="ECO:0000256" key="4">
    <source>
        <dbReference type="ARBA" id="ARBA00022737"/>
    </source>
</evidence>
<feature type="transmembrane region" description="Helical" evidence="8">
    <location>
        <begin position="52"/>
        <end position="71"/>
    </location>
</feature>
<dbReference type="Proteomes" id="UP000593994">
    <property type="component" value="Chromosome"/>
</dbReference>
<comment type="subcellular location">
    <subcellularLocation>
        <location evidence="1">Membrane</location>
        <topology evidence="1">Multi-pass membrane protein</topology>
    </subcellularLocation>
</comment>
<evidence type="ECO:0000256" key="1">
    <source>
        <dbReference type="ARBA" id="ARBA00004141"/>
    </source>
</evidence>
<proteinExistence type="predicted"/>
<gene>
    <name evidence="10" type="ORF">HUE88_08280</name>
</gene>
<dbReference type="InterPro" id="IPR036721">
    <property type="entry name" value="RCK_C_sf"/>
</dbReference>
<dbReference type="EMBL" id="CP054492">
    <property type="protein sequence ID" value="QOY51136.1"/>
    <property type="molecule type" value="Genomic_DNA"/>
</dbReference>
<evidence type="ECO:0000256" key="3">
    <source>
        <dbReference type="ARBA" id="ARBA00022692"/>
    </source>
</evidence>
<dbReference type="GO" id="GO:0008324">
    <property type="term" value="F:monoatomic cation transmembrane transporter activity"/>
    <property type="evidence" value="ECO:0007669"/>
    <property type="project" value="InterPro"/>
</dbReference>
<dbReference type="Pfam" id="PF02080">
    <property type="entry name" value="TrkA_C"/>
    <property type="match status" value="2"/>
</dbReference>
<evidence type="ECO:0000313" key="10">
    <source>
        <dbReference type="EMBL" id="QOY51136.1"/>
    </source>
</evidence>